<comment type="caution">
    <text evidence="2">The sequence shown here is derived from an EMBL/GenBank/DDBJ whole genome shotgun (WGS) entry which is preliminary data.</text>
</comment>
<keyword evidence="1" id="KW-0812">Transmembrane</keyword>
<proteinExistence type="predicted"/>
<reference evidence="2 3" key="1">
    <citation type="journal article" date="2017" name="BMC Genomics">
        <title>Comparative genomic and phylogenomic analyses of the Bifidobacteriaceae family.</title>
        <authorList>
            <person name="Lugli G.A."/>
            <person name="Milani C."/>
            <person name="Turroni F."/>
            <person name="Duranti S."/>
            <person name="Mancabelli L."/>
            <person name="Mangifesta M."/>
            <person name="Ferrario C."/>
            <person name="Modesto M."/>
            <person name="Mattarelli P."/>
            <person name="Jiri K."/>
            <person name="van Sinderen D."/>
            <person name="Ventura M."/>
        </authorList>
    </citation>
    <scope>NUCLEOTIDE SEQUENCE [LARGE SCALE GENOMIC DNA]</scope>
    <source>
        <strain evidence="2 3">DSM 24742</strain>
    </source>
</reference>
<evidence type="ECO:0000313" key="3">
    <source>
        <dbReference type="Proteomes" id="UP000216725"/>
    </source>
</evidence>
<organism evidence="2 3">
    <name type="scientific">Pseudoscardovia radai</name>
    <dbReference type="NCBI Taxonomy" id="987066"/>
    <lineage>
        <taxon>Bacteria</taxon>
        <taxon>Bacillati</taxon>
        <taxon>Actinomycetota</taxon>
        <taxon>Actinomycetes</taxon>
        <taxon>Bifidobacteriales</taxon>
        <taxon>Bifidobacteriaceae</taxon>
        <taxon>Pseudoscardovia</taxon>
    </lineage>
</organism>
<dbReference type="OrthoDB" id="3242564at2"/>
<keyword evidence="3" id="KW-1185">Reference proteome</keyword>
<protein>
    <submittedName>
        <fullName evidence="2">Cell surface protein</fullName>
    </submittedName>
</protein>
<sequence>MPRTDAPHGTARLISARSAGAHAAPRRRAFRLALPCAFLLALSLAFSILQGNAAVLGLPGYWFNPTTDGTRRYGYHEVALSVVSYADGYPAYCIELNKTFDKTAGWTPAPVPDPTYYVAARMINDHAADRSDEVQAAVSYALHKHIDIGVTPAQLELMTRAGLEGGDMATVKTLADHFWNDASAKANTGLATEYRYTDRSAEGVVRVEARNANGEYLSGIDFTIATTGPIRLAQTSGTTVNGVLEIPWTAQGTGDASYTVSYRQPTLYHSRNPEAQDTIQFRGDGQVSLDAVQLRVVESFQPTVTSSVPDTRVERGALPLDTIVSGMDADGVWPAGATVVADGSLYGPFVSKQEADTPGKWTDAALKGVASHGFAGPSESHTLGAAEVTPAGGIASFDELPTGWYRWVWRISKDRQSPAVREAMISDFTDTQDVEETGEVVHAMDVTLESTASAKTAQPGEALWDDVTLGVRDINGDGRVTTMDWLHDSSWGGDGADAVAHQIPVTIVGGLYMVPGAAPAQGGALPEGAARVASGHIVTTREGTVRSDGHVSADEAARGVVSDELRAEEGYELDDLPAGSYWWHWQVANAGQEAASRATGHALADDYPFEHDVSMAHAEPAESTEILRMQPTVTTSVPDAYGTDGGGSETDGLYDGDHRSAYPVDSSNMPWLGSAVVEHVEKGRPLLDQVTVGLDSTVPHNTWYHAAGSGEPVTVRLTGRLYGPLDKETAKGIVSGAAGKGTTADAGATEAGADIAAGLPIARIAQLDVNKPGAYIVDGTANGDGEVSDTVESADGTDLANPASGWYLWRWTISNAEQTVLSEQTGHPLRTVSTDPRRPAYPFLHDVDDGLGSAEENIVVPVTPSLTSLVAPRPAEDVADRESVVRVTDEATGLLAIRTGAVIEDTIDVAPSSPGDLWLTWTRESTATGIDAAEKPISVTLTGDLYRIDEERWHELAAEPLESVPDWAGEPVATRVIDGVDHFGQYTSEPVSIGRDGVYVWFWQVTPDLETADHLTEEAWHQWTHMRIGHAFGLPSESFVVRDEVTGAGCSVRTEASADVADGRPIHDTAIVTCEEGAPADAIPQSVDFPLYRQAAGADASRDTLVRTLSAKFIDSAAFPIHDGRVSRTTSVTVASDETVVDARGTYYFAERAFVNGRQEYLGPQRCASETVIVGELPRTGSSTGAAVGFGAAAAAGGLALVIAVRRRRRETMIR</sequence>
<dbReference type="AlphaFoldDB" id="A0A261EZE1"/>
<keyword evidence="1" id="KW-1133">Transmembrane helix</keyword>
<dbReference type="RefSeq" id="WP_158216313.1">
    <property type="nucleotide sequence ID" value="NZ_MWWR01000005.1"/>
</dbReference>
<keyword evidence="1" id="KW-0472">Membrane</keyword>
<feature type="transmembrane region" description="Helical" evidence="1">
    <location>
        <begin position="1186"/>
        <end position="1205"/>
    </location>
</feature>
<dbReference type="NCBIfam" id="TIGR01167">
    <property type="entry name" value="LPXTG_anchor"/>
    <property type="match status" value="1"/>
</dbReference>
<name>A0A261EZE1_9BIFI</name>
<gene>
    <name evidence="2" type="ORF">PSRA_0784</name>
</gene>
<evidence type="ECO:0000256" key="1">
    <source>
        <dbReference type="SAM" id="Phobius"/>
    </source>
</evidence>
<accession>A0A261EZE1</accession>
<dbReference type="Proteomes" id="UP000216725">
    <property type="component" value="Unassembled WGS sequence"/>
</dbReference>
<dbReference type="EMBL" id="MWWR01000005">
    <property type="protein sequence ID" value="OZG52234.1"/>
    <property type="molecule type" value="Genomic_DNA"/>
</dbReference>
<evidence type="ECO:0000313" key="2">
    <source>
        <dbReference type="EMBL" id="OZG52234.1"/>
    </source>
</evidence>